<dbReference type="STRING" id="316067.Geob_3222"/>
<evidence type="ECO:0000313" key="4">
    <source>
        <dbReference type="Proteomes" id="UP000007721"/>
    </source>
</evidence>
<dbReference type="OrthoDB" id="5446486at2"/>
<feature type="chain" id="PRO_5002888957" evidence="1">
    <location>
        <begin position="21"/>
        <end position="403"/>
    </location>
</feature>
<gene>
    <name evidence="3" type="ordered locus">Geob_3222</name>
</gene>
<dbReference type="PROSITE" id="PS51272">
    <property type="entry name" value="SLH"/>
    <property type="match status" value="1"/>
</dbReference>
<accession>B9M4B0</accession>
<reference evidence="3 4" key="1">
    <citation type="submission" date="2009-01" db="EMBL/GenBank/DDBJ databases">
        <title>Complete sequence of Geobacter sp. FRC-32.</title>
        <authorList>
            <consortium name="US DOE Joint Genome Institute"/>
            <person name="Lucas S."/>
            <person name="Copeland A."/>
            <person name="Lapidus A."/>
            <person name="Glavina del Rio T."/>
            <person name="Dalin E."/>
            <person name="Tice H."/>
            <person name="Bruce D."/>
            <person name="Goodwin L."/>
            <person name="Pitluck S."/>
            <person name="Saunders E."/>
            <person name="Brettin T."/>
            <person name="Detter J.C."/>
            <person name="Han C."/>
            <person name="Larimer F."/>
            <person name="Land M."/>
            <person name="Hauser L."/>
            <person name="Kyrpides N."/>
            <person name="Ovchinnikova G."/>
            <person name="Kostka J."/>
            <person name="Richardson P."/>
        </authorList>
    </citation>
    <scope>NUCLEOTIDE SEQUENCE [LARGE SCALE GENOMIC DNA]</scope>
    <source>
        <strain evidence="4">DSM 22248 / JCM 15807 / FRC-32</strain>
    </source>
</reference>
<dbReference type="eggNOG" id="COG3063">
    <property type="taxonomic scope" value="Bacteria"/>
</dbReference>
<dbReference type="AlphaFoldDB" id="B9M4B0"/>
<evidence type="ECO:0000313" key="3">
    <source>
        <dbReference type="EMBL" id="ACM21565.1"/>
    </source>
</evidence>
<dbReference type="PROSITE" id="PS51257">
    <property type="entry name" value="PROKAR_LIPOPROTEIN"/>
    <property type="match status" value="1"/>
</dbReference>
<sequence>MKEKLLSMLLAGITAGVLSACSGPQVRCTTAEDNPEHHYLRGMEALEKSDITAAREKFDRALYCNEKYSPAYAGNSIVAAEKSRTQGDDAFRTVEVGRSRDFLDRADKYADTTEEQFDYYLAVMRDNTILKEKGWLKETEGAFGDAAALKLDEQKLVYYQGKEAADYFMGLAYLQALEFRKARDKFADVLNARREGKWHDKADRGWKKTDRTVRAMSGLTIGDVGKKIAVKDSVSRGDLAALLMDEMKMDKLMAGRLSAASQGKHLKAEFTPADIADHQFKDEILTLLKWKVRGLEPRFDETTKAYLFKPAEAVTRGEMAFILEDVLIKLTGDEKLATAYFGQEQSPFPDVRSTSPFFNAVMNMTTRAIMEGELSGEFRINEPVDGAEALLAVRVLKQKINIR</sequence>
<dbReference type="RefSeq" id="WP_012648293.1">
    <property type="nucleotide sequence ID" value="NC_011979.1"/>
</dbReference>
<dbReference type="InterPro" id="IPR001119">
    <property type="entry name" value="SLH_dom"/>
</dbReference>
<feature type="domain" description="SLH" evidence="2">
    <location>
        <begin position="267"/>
        <end position="337"/>
    </location>
</feature>
<keyword evidence="1" id="KW-0732">Signal</keyword>
<name>B9M4B0_GEODF</name>
<dbReference type="KEGG" id="geo:Geob_3222"/>
<dbReference type="Proteomes" id="UP000007721">
    <property type="component" value="Chromosome"/>
</dbReference>
<feature type="signal peptide" evidence="1">
    <location>
        <begin position="1"/>
        <end position="20"/>
    </location>
</feature>
<organism evidence="3 4">
    <name type="scientific">Geotalea daltonii (strain DSM 22248 / JCM 15807 / FRC-32)</name>
    <name type="common">Geobacter daltonii</name>
    <dbReference type="NCBI Taxonomy" id="316067"/>
    <lineage>
        <taxon>Bacteria</taxon>
        <taxon>Pseudomonadati</taxon>
        <taxon>Thermodesulfobacteriota</taxon>
        <taxon>Desulfuromonadia</taxon>
        <taxon>Geobacterales</taxon>
        <taxon>Geobacteraceae</taxon>
        <taxon>Geotalea</taxon>
    </lineage>
</organism>
<dbReference type="HOGENOM" id="CLU_057480_0_0_7"/>
<evidence type="ECO:0000256" key="1">
    <source>
        <dbReference type="SAM" id="SignalP"/>
    </source>
</evidence>
<dbReference type="Pfam" id="PF00395">
    <property type="entry name" value="SLH"/>
    <property type="match status" value="1"/>
</dbReference>
<evidence type="ECO:0000259" key="2">
    <source>
        <dbReference type="PROSITE" id="PS51272"/>
    </source>
</evidence>
<keyword evidence="4" id="KW-1185">Reference proteome</keyword>
<dbReference type="EMBL" id="CP001390">
    <property type="protein sequence ID" value="ACM21565.1"/>
    <property type="molecule type" value="Genomic_DNA"/>
</dbReference>
<proteinExistence type="predicted"/>
<protein>
    <submittedName>
        <fullName evidence="3">SLH domain protein</fullName>
    </submittedName>
</protein>